<dbReference type="GO" id="GO:0004674">
    <property type="term" value="F:protein serine/threonine kinase activity"/>
    <property type="evidence" value="ECO:0007669"/>
    <property type="project" value="UniProtKB-KW"/>
</dbReference>
<organism evidence="9">
    <name type="scientific">Cacopsylla melanoneura</name>
    <dbReference type="NCBI Taxonomy" id="428564"/>
    <lineage>
        <taxon>Eukaryota</taxon>
        <taxon>Metazoa</taxon>
        <taxon>Ecdysozoa</taxon>
        <taxon>Arthropoda</taxon>
        <taxon>Hexapoda</taxon>
        <taxon>Insecta</taxon>
        <taxon>Pterygota</taxon>
        <taxon>Neoptera</taxon>
        <taxon>Paraneoptera</taxon>
        <taxon>Hemiptera</taxon>
        <taxon>Sternorrhyncha</taxon>
        <taxon>Psylloidea</taxon>
        <taxon>Psyllidae</taxon>
        <taxon>Psyllinae</taxon>
        <taxon>Cacopsylla</taxon>
    </lineage>
</organism>
<dbReference type="SMART" id="SM00220">
    <property type="entry name" value="S_TKc"/>
    <property type="match status" value="1"/>
</dbReference>
<name>A0A8D9B8Y0_9HEMI</name>
<dbReference type="Gene3D" id="1.10.510.10">
    <property type="entry name" value="Transferase(Phosphotransferase) domain 1"/>
    <property type="match status" value="1"/>
</dbReference>
<dbReference type="InterPro" id="IPR000719">
    <property type="entry name" value="Prot_kinase_dom"/>
</dbReference>
<feature type="domain" description="Protein kinase" evidence="8">
    <location>
        <begin position="435"/>
        <end position="720"/>
    </location>
</feature>
<reference evidence="9" key="1">
    <citation type="submission" date="2021-05" db="EMBL/GenBank/DDBJ databases">
        <authorList>
            <person name="Alioto T."/>
            <person name="Alioto T."/>
            <person name="Gomez Garrido J."/>
        </authorList>
    </citation>
    <scope>NUCLEOTIDE SEQUENCE</scope>
</reference>
<feature type="region of interest" description="Disordered" evidence="7">
    <location>
        <begin position="288"/>
        <end position="318"/>
    </location>
</feature>
<dbReference type="EMBL" id="HBUF01620221">
    <property type="protein sequence ID" value="CAG6780803.1"/>
    <property type="molecule type" value="Transcribed_RNA"/>
</dbReference>
<dbReference type="GO" id="GO:0007094">
    <property type="term" value="P:mitotic spindle assembly checkpoint signaling"/>
    <property type="evidence" value="ECO:0007669"/>
    <property type="project" value="TreeGrafter"/>
</dbReference>
<evidence type="ECO:0000256" key="2">
    <source>
        <dbReference type="ARBA" id="ARBA00022679"/>
    </source>
</evidence>
<feature type="binding site" evidence="6">
    <location>
        <position position="466"/>
    </location>
    <ligand>
        <name>ATP</name>
        <dbReference type="ChEBI" id="CHEBI:30616"/>
    </ligand>
</feature>
<dbReference type="GO" id="GO:0033316">
    <property type="term" value="P:meiotic spindle assembly checkpoint signaling"/>
    <property type="evidence" value="ECO:0007669"/>
    <property type="project" value="TreeGrafter"/>
</dbReference>
<feature type="compositionally biased region" description="Polar residues" evidence="7">
    <location>
        <begin position="1"/>
        <end position="23"/>
    </location>
</feature>
<evidence type="ECO:0000256" key="6">
    <source>
        <dbReference type="PROSITE-ProRule" id="PRU10141"/>
    </source>
</evidence>
<dbReference type="InterPro" id="IPR017441">
    <property type="entry name" value="Protein_kinase_ATP_BS"/>
</dbReference>
<feature type="region of interest" description="Disordered" evidence="7">
    <location>
        <begin position="212"/>
        <end position="253"/>
    </location>
</feature>
<keyword evidence="1" id="KW-0723">Serine/threonine-protein kinase</keyword>
<dbReference type="Pfam" id="PF00069">
    <property type="entry name" value="Pkinase"/>
    <property type="match status" value="1"/>
</dbReference>
<proteinExistence type="predicted"/>
<evidence type="ECO:0000256" key="7">
    <source>
        <dbReference type="SAM" id="MobiDB-lite"/>
    </source>
</evidence>
<dbReference type="PANTHER" id="PTHR22974">
    <property type="entry name" value="MIXED LINEAGE PROTEIN KINASE"/>
    <property type="match status" value="1"/>
</dbReference>
<feature type="compositionally biased region" description="Polar residues" evidence="7">
    <location>
        <begin position="378"/>
        <end position="397"/>
    </location>
</feature>
<sequence length="720" mass="80830">MSYNVFSNYQRSQQENDANTDSPPSVFDLQFSNPIRRIGRRNRPKPSENAAPQFASNASEFQTHPVNPGAGSSFLNQLVRNSSQKNLNYDQRNSSQKNVNYDPSINTPDKLGSLLNQDILATRKKYPFLVSHDKENVVPTDTEFKKPEQRKNVFVPNKAINDKVDAITYALKTTNLNSGAERNNGLYPNRCFQTQDKHSEWKSPVLEDFNPDKPICEEVVPPSHKENHPSTLNKPLDLSPTEKNENPDSSQDSTCFETAIMSSSKLNFDSPLDLSSHSTQNISKDMSGTLIKAPPFSDMAQNNSELQPNPYPPSQEDVFLKPLPVANSLQSQSLPHLQPLEHHKVQQQQPISTHLQPSCQPQASQKKEEALLFKQPMSIPSNKQYTSSTPKDTVKQTPLSEPVIKPNVSARPAPILKKPQVENSQDLIMVNTTQYQVLGLLGKGGSSNVYIVREVGETEFKPLALKVVNLSTITDQSIADGYLNEVKLLAKLQGCPCVITMHDYEYETKSKYLYVLMEQGESDLHTYMKNINKMATMPNTIILIIKHWYEMLLAVKEIHSEGIIHSDLKPANFLFVGGVLKIIDFGIASSLQEDMTSVYKDTAAGTLNYMSPEAIKQHGNGSDNNTYRITYKSDVWSLGCILFTMIYGRTPYSHITNQWAKIQAICDNKFKIEFKTKLSNDVSVPPTLLQSMELCLQKDSKARPTVADLLEIIDSRINSF</sequence>
<dbReference type="GO" id="GO:0007059">
    <property type="term" value="P:chromosome segregation"/>
    <property type="evidence" value="ECO:0007669"/>
    <property type="project" value="TreeGrafter"/>
</dbReference>
<dbReference type="InterPro" id="IPR008271">
    <property type="entry name" value="Ser/Thr_kinase_AS"/>
</dbReference>
<keyword evidence="3 6" id="KW-0547">Nucleotide-binding</keyword>
<dbReference type="GO" id="GO:0004712">
    <property type="term" value="F:protein serine/threonine/tyrosine kinase activity"/>
    <property type="evidence" value="ECO:0007669"/>
    <property type="project" value="TreeGrafter"/>
</dbReference>
<feature type="region of interest" description="Disordered" evidence="7">
    <location>
        <begin position="1"/>
        <end position="52"/>
    </location>
</feature>
<dbReference type="AlphaFoldDB" id="A0A8D9B8Y0"/>
<evidence type="ECO:0000259" key="8">
    <source>
        <dbReference type="PROSITE" id="PS50011"/>
    </source>
</evidence>
<dbReference type="PROSITE" id="PS50011">
    <property type="entry name" value="PROTEIN_KINASE_DOM"/>
    <property type="match status" value="1"/>
</dbReference>
<accession>A0A8D9B8Y0</accession>
<dbReference type="Gene3D" id="3.30.200.20">
    <property type="entry name" value="Phosphorylase Kinase, domain 1"/>
    <property type="match status" value="1"/>
</dbReference>
<dbReference type="PANTHER" id="PTHR22974:SF21">
    <property type="entry name" value="DUAL SPECIFICITY PROTEIN KINASE TTK"/>
    <property type="match status" value="1"/>
</dbReference>
<dbReference type="PROSITE" id="PS00108">
    <property type="entry name" value="PROTEIN_KINASE_ST"/>
    <property type="match status" value="1"/>
</dbReference>
<evidence type="ECO:0000256" key="4">
    <source>
        <dbReference type="ARBA" id="ARBA00022777"/>
    </source>
</evidence>
<keyword evidence="4 9" id="KW-0418">Kinase</keyword>
<keyword evidence="5 6" id="KW-0067">ATP-binding</keyword>
<evidence type="ECO:0000256" key="5">
    <source>
        <dbReference type="ARBA" id="ARBA00022840"/>
    </source>
</evidence>
<dbReference type="GO" id="GO:0000776">
    <property type="term" value="C:kinetochore"/>
    <property type="evidence" value="ECO:0007669"/>
    <property type="project" value="TreeGrafter"/>
</dbReference>
<feature type="compositionally biased region" description="Polar residues" evidence="7">
    <location>
        <begin position="346"/>
        <end position="364"/>
    </location>
</feature>
<evidence type="ECO:0000256" key="1">
    <source>
        <dbReference type="ARBA" id="ARBA00022527"/>
    </source>
</evidence>
<dbReference type="FunFam" id="3.30.200.20:FF:000131">
    <property type="entry name" value="Dual specificity protein kinase TTK"/>
    <property type="match status" value="1"/>
</dbReference>
<dbReference type="PROSITE" id="PS00107">
    <property type="entry name" value="PROTEIN_KINASE_ATP"/>
    <property type="match status" value="1"/>
</dbReference>
<dbReference type="GO" id="GO:0005524">
    <property type="term" value="F:ATP binding"/>
    <property type="evidence" value="ECO:0007669"/>
    <property type="project" value="UniProtKB-UniRule"/>
</dbReference>
<evidence type="ECO:0000313" key="9">
    <source>
        <dbReference type="EMBL" id="CAG6780803.1"/>
    </source>
</evidence>
<dbReference type="GO" id="GO:0005634">
    <property type="term" value="C:nucleus"/>
    <property type="evidence" value="ECO:0007669"/>
    <property type="project" value="TreeGrafter"/>
</dbReference>
<keyword evidence="2" id="KW-0808">Transferase</keyword>
<feature type="region of interest" description="Disordered" evidence="7">
    <location>
        <begin position="343"/>
        <end position="397"/>
    </location>
</feature>
<dbReference type="InterPro" id="IPR011009">
    <property type="entry name" value="Kinase-like_dom_sf"/>
</dbReference>
<dbReference type="GO" id="GO:0034501">
    <property type="term" value="P:protein localization to kinetochore"/>
    <property type="evidence" value="ECO:0007669"/>
    <property type="project" value="TreeGrafter"/>
</dbReference>
<dbReference type="SUPFAM" id="SSF56112">
    <property type="entry name" value="Protein kinase-like (PK-like)"/>
    <property type="match status" value="1"/>
</dbReference>
<evidence type="ECO:0000256" key="3">
    <source>
        <dbReference type="ARBA" id="ARBA00022741"/>
    </source>
</evidence>
<protein>
    <submittedName>
        <fullName evidence="9">Dual specificity protein kinase Ttk</fullName>
    </submittedName>
</protein>